<dbReference type="Gene3D" id="4.10.372.10">
    <property type="entry name" value="Lipoxygenase-1, Domain 3"/>
    <property type="match status" value="1"/>
</dbReference>
<dbReference type="EnsemblPlants" id="AUR62044428-RA">
    <property type="protein sequence ID" value="AUR62044428-RA:cds"/>
    <property type="gene ID" value="AUR62044428"/>
</dbReference>
<dbReference type="InterPro" id="IPR020834">
    <property type="entry name" value="LipOase_CS"/>
</dbReference>
<keyword evidence="14" id="KW-1185">Reference proteome</keyword>
<sequence>DTLGKPDHDKSLNDEIHAKNIDKIQTAFSDISTEEYVKATIFVQLPSIVEYVSHLPSETADKFADFCHHAVLNLELIGTEVDPITGCENITPKAPAYHSTAKDEVYTPVAKDDKTKDRYKPPEVEFAKYVAYIEIKPGFGKVGAVQVENEHRTEMHVIDIVLERFPEMSQQTISCNSWVHPKSVNSESRVFFTNKSYLPSQTPSGLKRLREYELEILRGDTKPKEKRLPHERIYDYDIYNDLGDPGNFRPSLGGSEEFPYPRRCRTGSLIARGGSIVSLFKENVYVPRDETFSELKLKEFGFRTLYTLLHHLIPPLETKFINDDKEYPFITAINRLFNEEIKCPDMQQRGGVQDVVHRFIRDASDSAEKVFRFELPQIFERDAFSWFKDEEFARQTLAGMNPLSIKRVTISMLNSILEQKICGKFESVLTEQLLDNELKRRYHMTLRKAVEENKLFIIDYHDAFMPYVNRVSELEGRNLYASRTLFIYDDDEALKPLAIELTRPPTKENPVPLRAHCCTEPYIIAANRHLSAMHPIYRLLHPHFRYTMEINALARLALVNADGIIERTFSPGKYCLEMSSAIYKSEWQFDREALPADLLHRGMAVEDPSAEHGVRLIIDDYPYAKDA</sequence>
<feature type="domain" description="Lipoxygenase" evidence="12">
    <location>
        <begin position="196"/>
        <end position="627"/>
    </location>
</feature>
<evidence type="ECO:0008006" key="15">
    <source>
        <dbReference type="Google" id="ProtNLM"/>
    </source>
</evidence>
<dbReference type="AlphaFoldDB" id="A0A803NE81"/>
<dbReference type="GO" id="GO:0046872">
    <property type="term" value="F:metal ion binding"/>
    <property type="evidence" value="ECO:0007669"/>
    <property type="project" value="UniProtKB-KW"/>
</dbReference>
<dbReference type="PROSITE" id="PS00081">
    <property type="entry name" value="LIPOXYGENASE_2"/>
    <property type="match status" value="1"/>
</dbReference>
<evidence type="ECO:0000256" key="4">
    <source>
        <dbReference type="ARBA" id="ARBA00022767"/>
    </source>
</evidence>
<proteinExistence type="inferred from homology"/>
<dbReference type="GO" id="GO:0006633">
    <property type="term" value="P:fatty acid biosynthetic process"/>
    <property type="evidence" value="ECO:0007669"/>
    <property type="project" value="UniProtKB-KW"/>
</dbReference>
<dbReference type="GO" id="GO:0016702">
    <property type="term" value="F:oxidoreductase activity, acting on single donors with incorporation of molecular oxygen, incorporation of two atoms of oxygen"/>
    <property type="evidence" value="ECO:0007669"/>
    <property type="project" value="InterPro"/>
</dbReference>
<dbReference type="GO" id="GO:0031408">
    <property type="term" value="P:oxylipin biosynthetic process"/>
    <property type="evidence" value="ECO:0007669"/>
    <property type="project" value="UniProtKB-KW"/>
</dbReference>
<dbReference type="Gene3D" id="3.10.450.60">
    <property type="match status" value="1"/>
</dbReference>
<reference evidence="13" key="1">
    <citation type="journal article" date="2017" name="Nature">
        <title>The genome of Chenopodium quinoa.</title>
        <authorList>
            <person name="Jarvis D.E."/>
            <person name="Ho Y.S."/>
            <person name="Lightfoot D.J."/>
            <person name="Schmoeckel S.M."/>
            <person name="Li B."/>
            <person name="Borm T.J.A."/>
            <person name="Ohyanagi H."/>
            <person name="Mineta K."/>
            <person name="Michell C.T."/>
            <person name="Saber N."/>
            <person name="Kharbatia N.M."/>
            <person name="Rupper R.R."/>
            <person name="Sharp A.R."/>
            <person name="Dally N."/>
            <person name="Boughton B.A."/>
            <person name="Woo Y.H."/>
            <person name="Gao G."/>
            <person name="Schijlen E.G.W.M."/>
            <person name="Guo X."/>
            <person name="Momin A.A."/>
            <person name="Negrao S."/>
            <person name="Al-Babili S."/>
            <person name="Gehring C."/>
            <person name="Roessner U."/>
            <person name="Jung C."/>
            <person name="Murphy K."/>
            <person name="Arold S.T."/>
            <person name="Gojobori T."/>
            <person name="van der Linden C.G."/>
            <person name="van Loo E.N."/>
            <person name="Jellen E.N."/>
            <person name="Maughan P.J."/>
            <person name="Tester M."/>
        </authorList>
    </citation>
    <scope>NUCLEOTIDE SEQUENCE [LARGE SCALE GENOMIC DNA]</scope>
    <source>
        <strain evidence="13">cv. PI 614886</strain>
    </source>
</reference>
<dbReference type="InterPro" id="IPR000907">
    <property type="entry name" value="LipOase"/>
</dbReference>
<evidence type="ECO:0000256" key="9">
    <source>
        <dbReference type="ARBA" id="ARBA00023160"/>
    </source>
</evidence>
<dbReference type="InterPro" id="IPR036392">
    <property type="entry name" value="PLAT/LH2_dom_sf"/>
</dbReference>
<keyword evidence="9" id="KW-0275">Fatty acid biosynthesis</keyword>
<dbReference type="Gramene" id="AUR62044428-RA">
    <property type="protein sequence ID" value="AUR62044428-RA:cds"/>
    <property type="gene ID" value="AUR62044428"/>
</dbReference>
<keyword evidence="5" id="KW-0276">Fatty acid metabolism</keyword>
<protein>
    <recommendedName>
        <fullName evidence="15">Lipoxygenase</fullName>
    </recommendedName>
</protein>
<dbReference type="SUPFAM" id="SSF48484">
    <property type="entry name" value="Lipoxigenase"/>
    <property type="match status" value="1"/>
</dbReference>
<dbReference type="Gene3D" id="1.20.245.10">
    <property type="entry name" value="Lipoxygenase-1, Domain 5"/>
    <property type="match status" value="1"/>
</dbReference>
<keyword evidence="2" id="KW-0444">Lipid biosynthesis</keyword>
<comment type="caution">
    <text evidence="10">Lacks conserved residue(s) required for the propagation of feature annotation.</text>
</comment>
<keyword evidence="7" id="KW-0560">Oxidoreductase</keyword>
<comment type="similarity">
    <text evidence="1">Belongs to the lipoxygenase family.</text>
</comment>
<reference evidence="13" key="2">
    <citation type="submission" date="2021-03" db="UniProtKB">
        <authorList>
            <consortium name="EnsemblPlants"/>
        </authorList>
    </citation>
    <scope>IDENTIFICATION</scope>
</reference>
<dbReference type="InterPro" id="IPR001024">
    <property type="entry name" value="PLAT/LH2_dom"/>
</dbReference>
<evidence type="ECO:0000259" key="11">
    <source>
        <dbReference type="PROSITE" id="PS50095"/>
    </source>
</evidence>
<evidence type="ECO:0000256" key="2">
    <source>
        <dbReference type="ARBA" id="ARBA00022516"/>
    </source>
</evidence>
<dbReference type="SMART" id="SM00308">
    <property type="entry name" value="LH2"/>
    <property type="match status" value="1"/>
</dbReference>
<evidence type="ECO:0000313" key="14">
    <source>
        <dbReference type="Proteomes" id="UP000596660"/>
    </source>
</evidence>
<dbReference type="PANTHER" id="PTHR11771">
    <property type="entry name" value="LIPOXYGENASE"/>
    <property type="match status" value="1"/>
</dbReference>
<keyword evidence="8" id="KW-0443">Lipid metabolism</keyword>
<accession>A0A803NE81</accession>
<dbReference type="Gene3D" id="4.10.375.10">
    <property type="entry name" value="Lipoxygenase-1, Domain 2"/>
    <property type="match status" value="1"/>
</dbReference>
<name>A0A803NE81_CHEQI</name>
<keyword evidence="4" id="KW-0925">Oxylipin biosynthesis</keyword>
<dbReference type="Pfam" id="PF01477">
    <property type="entry name" value="PLAT"/>
    <property type="match status" value="1"/>
</dbReference>
<evidence type="ECO:0000256" key="3">
    <source>
        <dbReference type="ARBA" id="ARBA00022723"/>
    </source>
</evidence>
<dbReference type="Pfam" id="PF00305">
    <property type="entry name" value="Lipoxygenase"/>
    <property type="match status" value="2"/>
</dbReference>
<keyword evidence="3" id="KW-0479">Metal-binding</keyword>
<dbReference type="PROSITE" id="PS50095">
    <property type="entry name" value="PLAT"/>
    <property type="match status" value="1"/>
</dbReference>
<dbReference type="InterPro" id="IPR036226">
    <property type="entry name" value="LipOase_C_sf"/>
</dbReference>
<organism evidence="13 14">
    <name type="scientific">Chenopodium quinoa</name>
    <name type="common">Quinoa</name>
    <dbReference type="NCBI Taxonomy" id="63459"/>
    <lineage>
        <taxon>Eukaryota</taxon>
        <taxon>Viridiplantae</taxon>
        <taxon>Streptophyta</taxon>
        <taxon>Embryophyta</taxon>
        <taxon>Tracheophyta</taxon>
        <taxon>Spermatophyta</taxon>
        <taxon>Magnoliopsida</taxon>
        <taxon>eudicotyledons</taxon>
        <taxon>Gunneridae</taxon>
        <taxon>Pentapetalae</taxon>
        <taxon>Caryophyllales</taxon>
        <taxon>Chenopodiaceae</taxon>
        <taxon>Chenopodioideae</taxon>
        <taxon>Atripliceae</taxon>
        <taxon>Chenopodium</taxon>
    </lineage>
</organism>
<evidence type="ECO:0000256" key="6">
    <source>
        <dbReference type="ARBA" id="ARBA00022964"/>
    </source>
</evidence>
<evidence type="ECO:0000256" key="1">
    <source>
        <dbReference type="ARBA" id="ARBA00009419"/>
    </source>
</evidence>
<evidence type="ECO:0000256" key="10">
    <source>
        <dbReference type="PROSITE-ProRule" id="PRU00152"/>
    </source>
</evidence>
<feature type="domain" description="PLAT" evidence="11">
    <location>
        <begin position="77"/>
        <end position="193"/>
    </location>
</feature>
<evidence type="ECO:0000256" key="7">
    <source>
        <dbReference type="ARBA" id="ARBA00023002"/>
    </source>
</evidence>
<dbReference type="InterPro" id="IPR027433">
    <property type="entry name" value="Lipoxygenase_dom_3"/>
</dbReference>
<evidence type="ECO:0000256" key="8">
    <source>
        <dbReference type="ARBA" id="ARBA00023098"/>
    </source>
</evidence>
<evidence type="ECO:0000259" key="12">
    <source>
        <dbReference type="PROSITE" id="PS51393"/>
    </source>
</evidence>
<dbReference type="Gene3D" id="2.60.60.20">
    <property type="entry name" value="PLAT/LH2 domain"/>
    <property type="match status" value="1"/>
</dbReference>
<dbReference type="PRINTS" id="PR00468">
    <property type="entry name" value="PLTLPOXGNASE"/>
</dbReference>
<dbReference type="InterPro" id="IPR013819">
    <property type="entry name" value="LipOase_C"/>
</dbReference>
<dbReference type="SUPFAM" id="SSF49723">
    <property type="entry name" value="Lipase/lipooxygenase domain (PLAT/LH2 domain)"/>
    <property type="match status" value="1"/>
</dbReference>
<evidence type="ECO:0000256" key="5">
    <source>
        <dbReference type="ARBA" id="ARBA00022832"/>
    </source>
</evidence>
<dbReference type="PROSITE" id="PS51393">
    <property type="entry name" value="LIPOXYGENASE_3"/>
    <property type="match status" value="1"/>
</dbReference>
<keyword evidence="6" id="KW-0223">Dioxygenase</keyword>
<dbReference type="Proteomes" id="UP000596660">
    <property type="component" value="Unplaced"/>
</dbReference>
<dbReference type="GO" id="GO:0034440">
    <property type="term" value="P:lipid oxidation"/>
    <property type="evidence" value="ECO:0007669"/>
    <property type="project" value="InterPro"/>
</dbReference>
<evidence type="ECO:0000313" key="13">
    <source>
        <dbReference type="EnsemblPlants" id="AUR62044428-RA:cds"/>
    </source>
</evidence>
<dbReference type="InterPro" id="IPR001246">
    <property type="entry name" value="LipOase_plant"/>
</dbReference>